<feature type="transmembrane region" description="Helical" evidence="2">
    <location>
        <begin position="307"/>
        <end position="328"/>
    </location>
</feature>
<dbReference type="InterPro" id="IPR037185">
    <property type="entry name" value="EmrE-like"/>
</dbReference>
<keyword evidence="2" id="KW-0472">Membrane</keyword>
<evidence type="ECO:0008006" key="5">
    <source>
        <dbReference type="Google" id="ProtNLM"/>
    </source>
</evidence>
<evidence type="ECO:0000256" key="1">
    <source>
        <dbReference type="SAM" id="MobiDB-lite"/>
    </source>
</evidence>
<comment type="caution">
    <text evidence="3">The sequence shown here is derived from an EMBL/GenBank/DDBJ whole genome shotgun (WGS) entry which is preliminary data.</text>
</comment>
<feature type="transmembrane region" description="Helical" evidence="2">
    <location>
        <begin position="410"/>
        <end position="428"/>
    </location>
</feature>
<dbReference type="SUPFAM" id="SSF103481">
    <property type="entry name" value="Multidrug resistance efflux transporter EmrE"/>
    <property type="match status" value="1"/>
</dbReference>
<dbReference type="EMBL" id="CAKKLH010000341">
    <property type="protein sequence ID" value="CAH0113548.1"/>
    <property type="molecule type" value="Genomic_DNA"/>
</dbReference>
<keyword evidence="4" id="KW-1185">Reference proteome</keyword>
<protein>
    <recommendedName>
        <fullName evidence="5">Thiamine transporter SLC35F3</fullName>
    </recommendedName>
</protein>
<evidence type="ECO:0000256" key="2">
    <source>
        <dbReference type="SAM" id="Phobius"/>
    </source>
</evidence>
<feature type="transmembrane region" description="Helical" evidence="2">
    <location>
        <begin position="384"/>
        <end position="403"/>
    </location>
</feature>
<keyword evidence="2" id="KW-0812">Transmembrane</keyword>
<feature type="transmembrane region" description="Helical" evidence="2">
    <location>
        <begin position="198"/>
        <end position="219"/>
    </location>
</feature>
<dbReference type="PANTHER" id="PTHR19346">
    <property type="entry name" value="SUGAR PHOSPHATE TRANSPORTER DOMAIN-CONTAINING PROTEIN"/>
    <property type="match status" value="1"/>
</dbReference>
<feature type="compositionally biased region" description="Low complexity" evidence="1">
    <location>
        <begin position="7"/>
        <end position="35"/>
    </location>
</feature>
<gene>
    <name evidence="3" type="ORF">DGAL_LOCUS17445</name>
</gene>
<dbReference type="AlphaFoldDB" id="A0A8J2WQK8"/>
<sequence length="628" mass="67683">MDEEAEQQLTAQLSSSGGQQQQQQQQLDATTSSSSPVSNQQQKRSLASLLSIKREPRRAKTPSVVVTDETTHLSELTSIPVTGRISLSFKNKSNKSGGGAAASSTSGDANNVPIGIGSRTTTMAVNGGTLESIVALESADQSTTTATASDVTTSLTVPVDAAIGTAMTGSTGSSPPTPATTPQLSFLRRCCHERVRKSIWGVMIMCSVSAAWVGATHLLKSTFRTVHHVAAVVVVQQTADSSASGTTANYSTTTLLLTSSTTTTTTTMYPDIYPHHYDDSGEHQQEPVKPLGEEYTYDASFFSTWTMTAWTSLFLPLYALCCVLSCRFSPRQLAAELRDSVLAFRDKGFTLGTFIGRCCLFCLLWVGTNWMYMYALSVLDATDVMALFATNVSFVYLLSWVVLHDQFVGLRIVAVILCNTGIALLAYMDGITRSPTLGGVVLAAAASAGSAVYKVSFKRIFGEATYGQVSFFFSLIGLLNVILLWPVVLTLHFTGLEVITWNRVPWIPLSIAATLSLAANLLGNFGPALTYEVFIHLGLVLAIPVSAVLDVNLNGVVFEGMKLAGTIMIVNGFLLVLLPENWPDYLTRLLRWGRHLNHHPGLPTTAPVDLRTGYISRSHLRSPSGRVR</sequence>
<dbReference type="PANTHER" id="PTHR19346:SF4">
    <property type="entry name" value="SUGAR PHOSPHATE TRANSPORTER DOMAIN-CONTAINING PROTEIN"/>
    <property type="match status" value="1"/>
</dbReference>
<organism evidence="3 4">
    <name type="scientific">Daphnia galeata</name>
    <dbReference type="NCBI Taxonomy" id="27404"/>
    <lineage>
        <taxon>Eukaryota</taxon>
        <taxon>Metazoa</taxon>
        <taxon>Ecdysozoa</taxon>
        <taxon>Arthropoda</taxon>
        <taxon>Crustacea</taxon>
        <taxon>Branchiopoda</taxon>
        <taxon>Diplostraca</taxon>
        <taxon>Cladocera</taxon>
        <taxon>Anomopoda</taxon>
        <taxon>Daphniidae</taxon>
        <taxon>Daphnia</taxon>
    </lineage>
</organism>
<keyword evidence="2" id="KW-1133">Transmembrane helix</keyword>
<evidence type="ECO:0000313" key="3">
    <source>
        <dbReference type="EMBL" id="CAH0113548.1"/>
    </source>
</evidence>
<feature type="transmembrane region" description="Helical" evidence="2">
    <location>
        <begin position="349"/>
        <end position="372"/>
    </location>
</feature>
<reference evidence="3" key="1">
    <citation type="submission" date="2021-11" db="EMBL/GenBank/DDBJ databases">
        <authorList>
            <person name="Schell T."/>
        </authorList>
    </citation>
    <scope>NUCLEOTIDE SEQUENCE</scope>
    <source>
        <strain evidence="3">M5</strain>
    </source>
</reference>
<dbReference type="OrthoDB" id="10062838at2759"/>
<accession>A0A8J2WQK8</accession>
<feature type="transmembrane region" description="Helical" evidence="2">
    <location>
        <begin position="469"/>
        <end position="493"/>
    </location>
</feature>
<feature type="transmembrane region" description="Helical" evidence="2">
    <location>
        <begin position="561"/>
        <end position="578"/>
    </location>
</feature>
<feature type="compositionally biased region" description="Polar residues" evidence="1">
    <location>
        <begin position="36"/>
        <end position="45"/>
    </location>
</feature>
<feature type="transmembrane region" description="Helical" evidence="2">
    <location>
        <begin position="529"/>
        <end position="549"/>
    </location>
</feature>
<dbReference type="Proteomes" id="UP000789390">
    <property type="component" value="Unassembled WGS sequence"/>
</dbReference>
<feature type="transmembrane region" description="Helical" evidence="2">
    <location>
        <begin position="505"/>
        <end position="522"/>
    </location>
</feature>
<dbReference type="InterPro" id="IPR026505">
    <property type="entry name" value="Solute_c_fam_35_mem_F3/F4"/>
</dbReference>
<proteinExistence type="predicted"/>
<feature type="transmembrane region" description="Helical" evidence="2">
    <location>
        <begin position="440"/>
        <end position="457"/>
    </location>
</feature>
<name>A0A8J2WQK8_9CRUS</name>
<feature type="region of interest" description="Disordered" evidence="1">
    <location>
        <begin position="1"/>
        <end position="65"/>
    </location>
</feature>
<evidence type="ECO:0000313" key="4">
    <source>
        <dbReference type="Proteomes" id="UP000789390"/>
    </source>
</evidence>